<dbReference type="Gene3D" id="3.40.1580.10">
    <property type="entry name" value="SMI1/KNR4-like"/>
    <property type="match status" value="1"/>
</dbReference>
<dbReference type="PANTHER" id="PTHR31854">
    <property type="entry name" value="TUBULIN POLYGLUTAMYLASE COMPLEX SUBUNIT 2"/>
    <property type="match status" value="1"/>
</dbReference>
<evidence type="ECO:0000256" key="1">
    <source>
        <dbReference type="SAM" id="MobiDB-lite"/>
    </source>
</evidence>
<feature type="compositionally biased region" description="Polar residues" evidence="1">
    <location>
        <begin position="257"/>
        <end position="277"/>
    </location>
</feature>
<name>A0A7S1ITA6_9EUGL</name>
<dbReference type="EMBL" id="HBGA01088919">
    <property type="protein sequence ID" value="CAD9022161.1"/>
    <property type="molecule type" value="Transcribed_RNA"/>
</dbReference>
<proteinExistence type="predicted"/>
<sequence>MLGSVVHFLEQHQGVENIRWIQREGVSSTDISKWEARTRQRMPEDLRTFYTVSDGLELRWSIKVANTNVPLGHMNINALRSLTVLDTDDEDVAEEQTRASASYVLDGSPNCQGKVVLYYKTKSDPQAWFISTDGSWHFVASSFTSFFRLVLMHLGLPGWCLAFTPWGMSATTKQWFRFLSPERCHIDECRSSGPRADALYKKKEGRKGRRKEKATGPPADVDVNKLIAADREKSHSFASTKANGSDSCSGTSAASSKRVTNTASKSLQPARQTSLKR</sequence>
<feature type="compositionally biased region" description="Basic residues" evidence="1">
    <location>
        <begin position="203"/>
        <end position="212"/>
    </location>
</feature>
<gene>
    <name evidence="3" type="ORF">EGYM00392_LOCUS33282</name>
</gene>
<dbReference type="InterPro" id="IPR018958">
    <property type="entry name" value="Knr4/Smi1-like_dom"/>
</dbReference>
<evidence type="ECO:0000313" key="3">
    <source>
        <dbReference type="EMBL" id="CAD9022161.1"/>
    </source>
</evidence>
<feature type="region of interest" description="Disordered" evidence="1">
    <location>
        <begin position="197"/>
        <end position="277"/>
    </location>
</feature>
<dbReference type="PANTHER" id="PTHR31854:SF2">
    <property type="entry name" value="TUBULIN POLYGLUTAMYLASE COMPLEX SUBUNIT 2"/>
    <property type="match status" value="1"/>
</dbReference>
<dbReference type="InterPro" id="IPR037883">
    <property type="entry name" value="Knr4/Smi1-like_sf"/>
</dbReference>
<feature type="compositionally biased region" description="Low complexity" evidence="1">
    <location>
        <begin position="244"/>
        <end position="256"/>
    </location>
</feature>
<dbReference type="SUPFAM" id="SSF160631">
    <property type="entry name" value="SMI1/KNR4-like"/>
    <property type="match status" value="1"/>
</dbReference>
<dbReference type="Pfam" id="PF09346">
    <property type="entry name" value="SMI1_KNR4"/>
    <property type="match status" value="1"/>
</dbReference>
<evidence type="ECO:0000259" key="2">
    <source>
        <dbReference type="Pfam" id="PF09346"/>
    </source>
</evidence>
<organism evidence="3">
    <name type="scientific">Eutreptiella gymnastica</name>
    <dbReference type="NCBI Taxonomy" id="73025"/>
    <lineage>
        <taxon>Eukaryota</taxon>
        <taxon>Discoba</taxon>
        <taxon>Euglenozoa</taxon>
        <taxon>Euglenida</taxon>
        <taxon>Spirocuta</taxon>
        <taxon>Euglenophyceae</taxon>
        <taxon>Eutreptiales</taxon>
        <taxon>Eutreptiaceae</taxon>
        <taxon>Eutreptiella</taxon>
    </lineage>
</organism>
<reference evidence="3" key="1">
    <citation type="submission" date="2021-01" db="EMBL/GenBank/DDBJ databases">
        <authorList>
            <person name="Corre E."/>
            <person name="Pelletier E."/>
            <person name="Niang G."/>
            <person name="Scheremetjew M."/>
            <person name="Finn R."/>
            <person name="Kale V."/>
            <person name="Holt S."/>
            <person name="Cochrane G."/>
            <person name="Meng A."/>
            <person name="Brown T."/>
            <person name="Cohen L."/>
        </authorList>
    </citation>
    <scope>NUCLEOTIDE SEQUENCE</scope>
    <source>
        <strain evidence="3">NIES-381</strain>
    </source>
</reference>
<dbReference type="AlphaFoldDB" id="A0A7S1ITA6"/>
<accession>A0A7S1ITA6</accession>
<protein>
    <recommendedName>
        <fullName evidence="2">Knr4/Smi1-like domain-containing protein</fullName>
    </recommendedName>
</protein>
<dbReference type="InterPro" id="IPR039231">
    <property type="entry name" value="TPGS2"/>
</dbReference>
<feature type="domain" description="Knr4/Smi1-like" evidence="2">
    <location>
        <begin position="25"/>
        <end position="148"/>
    </location>
</feature>